<feature type="region of interest" description="Disordered" evidence="1">
    <location>
        <begin position="1"/>
        <end position="62"/>
    </location>
</feature>
<gene>
    <name evidence="4" type="primary">Ppp1r3a</name>
    <name evidence="4" type="ORF">CNELOR_R02939</name>
</gene>
<comment type="caution">
    <text evidence="4">The sequence shown here is derived from an EMBL/GenBank/DDBJ whole genome shotgun (WGS) entry which is preliminary data.</text>
</comment>
<dbReference type="InterPro" id="IPR005036">
    <property type="entry name" value="CBM21_dom"/>
</dbReference>
<dbReference type="InterPro" id="IPR038175">
    <property type="entry name" value="CBM21_dom_sf"/>
</dbReference>
<dbReference type="PROSITE" id="PS51159">
    <property type="entry name" value="CBM21"/>
    <property type="match status" value="1"/>
</dbReference>
<name>A0A7K8B4F2_9CORV</name>
<dbReference type="EMBL" id="VZTF01007593">
    <property type="protein sequence ID" value="NXB09824.1"/>
    <property type="molecule type" value="Genomic_DNA"/>
</dbReference>
<feature type="non-terminal residue" evidence="4">
    <location>
        <position position="1090"/>
    </location>
</feature>
<protein>
    <submittedName>
        <fullName evidence="4">PPR3A phosphatase</fullName>
    </submittedName>
</protein>
<feature type="transmembrane region" description="Helical" evidence="2">
    <location>
        <begin position="1044"/>
        <end position="1077"/>
    </location>
</feature>
<evidence type="ECO:0000313" key="4">
    <source>
        <dbReference type="EMBL" id="NXB09824.1"/>
    </source>
</evidence>
<feature type="non-terminal residue" evidence="4">
    <location>
        <position position="1"/>
    </location>
</feature>
<dbReference type="PANTHER" id="PTHR12307:SF2">
    <property type="entry name" value="PROTEIN PHOSPHATASE 1 REGULATORY SUBUNIT 3A"/>
    <property type="match status" value="1"/>
</dbReference>
<keyword evidence="5" id="KW-1185">Reference proteome</keyword>
<sequence length="1090" mass="122551">MESFEGPSQVNRANLLQVPTGNDSTSEDEDVNVDIKLRFSPRPRRRTSSASEEEEEDTPTNISRKVSFADAFGFDLVSVKEFDIWEFPNTGQENYIEDEVFPQDEYFFSKQFTLPSSQEELLQKVREQKVMLESVLLLPGITCMNGVIRVLNVSFEKQVYVRMTLNNWLSYYDILAEFMPNSCGSETDQFCFKISLVPPFQKDGVKVEFCIRYETSVGVFWANNDDKNYTLICHKKETVPKVDNKLQKEVTDKTLKGCLKTTQSRKEEILPTSDDGTWNNSRTSDTNIPEIVYSQAEDKDTKQANENIKEKNAEYNEGDHKDDEKELELLLNQHFTGTRGTSSRDERNLYTTEPINFPSETESLVEKLTCIERSSDLRPEPISSSSVNTSHAIGEELKDKVKYSVRDHNNSASGSKMMERLFISEDAAGTSKGACETKAETISPEHDESMQLNVCIPRTLDGNANPALEHQAPQMSHQTLDSLLSDAEKNEGKIKMIESKVQIHLRGDLYAGTFAHAGVSTDSTQKQGVGEMSEKNSNTDLGKEKKVIEVADLASIGEEEASKPFKSHRKHNAKALNTLPLPAENNKQAPGATRVDERRPEDTQEHRGFRRLKDREKPDNIIGRESEANSAEQRWQEMGSEVRWRVSGSMEPQSTTSTRELFTCQEAESCEKSSVSEQGITEKAEAGTAYIIKTTSESAPEKMPGSEKAVIAKLPRETALSDRPTEEKETAFDTHEGRNDGSHYALCQLNTVGVLYDTEFEKESVLGIYNACVHETLQGEMKSVCNSREKCAKAQPDNILPVGEAVKASAAGKKDLQEGLYSEVPKSPLSTQKHLYHEKAEELYREESHVDTLSCLCSKAETKMPPSGTNTVPSYYYKSSSVASSEGLIVEEGAEHLYRYFESKVIDKVAAESGYNLNPRNEITCINKNLSSEVEKGEVPSTSDTAISGEGRGRITGQCFHQAELQQEKSWRPEVLITKSTKENGGTDSQADHLITDEKTLNWLDDSQKESQHTSDSADVSNQKSETLELPSESPGLKHIAFKIFYFFLFLLFAATLYHYDLMVCLALYLFSLYWLYHEGRRNKESIKKE</sequence>
<dbReference type="GO" id="GO:2001069">
    <property type="term" value="F:glycogen binding"/>
    <property type="evidence" value="ECO:0007669"/>
    <property type="project" value="TreeGrafter"/>
</dbReference>
<proteinExistence type="predicted"/>
<evidence type="ECO:0000256" key="2">
    <source>
        <dbReference type="SAM" id="Phobius"/>
    </source>
</evidence>
<reference evidence="4 5" key="1">
    <citation type="submission" date="2019-09" db="EMBL/GenBank/DDBJ databases">
        <title>Bird 10,000 Genomes (B10K) Project - Family phase.</title>
        <authorList>
            <person name="Zhang G."/>
        </authorList>
    </citation>
    <scope>NUCLEOTIDE SEQUENCE [LARGE SCALE GENOMIC DNA]</scope>
    <source>
        <strain evidence="4">B10K-DU-029-38</strain>
        <tissue evidence="4">Muscle</tissue>
    </source>
</reference>
<feature type="compositionally biased region" description="Polar residues" evidence="1">
    <location>
        <begin position="1014"/>
        <end position="1025"/>
    </location>
</feature>
<evidence type="ECO:0000259" key="3">
    <source>
        <dbReference type="PROSITE" id="PS51159"/>
    </source>
</evidence>
<dbReference type="GO" id="GO:0000164">
    <property type="term" value="C:protein phosphatase type 1 complex"/>
    <property type="evidence" value="ECO:0007669"/>
    <property type="project" value="TreeGrafter"/>
</dbReference>
<feature type="domain" description="CBM21" evidence="3">
    <location>
        <begin position="124"/>
        <end position="232"/>
    </location>
</feature>
<keyword evidence="2" id="KW-1133">Transmembrane helix</keyword>
<dbReference type="GO" id="GO:0008157">
    <property type="term" value="F:protein phosphatase 1 binding"/>
    <property type="evidence" value="ECO:0007669"/>
    <property type="project" value="TreeGrafter"/>
</dbReference>
<dbReference type="InterPro" id="IPR050782">
    <property type="entry name" value="PP1_regulatory_subunit_3"/>
</dbReference>
<feature type="compositionally biased region" description="Polar residues" evidence="1">
    <location>
        <begin position="1"/>
        <end position="24"/>
    </location>
</feature>
<dbReference type="Pfam" id="PF03370">
    <property type="entry name" value="CBM_21"/>
    <property type="match status" value="1"/>
</dbReference>
<feature type="region of interest" description="Disordered" evidence="1">
    <location>
        <begin position="579"/>
        <end position="658"/>
    </location>
</feature>
<dbReference type="AlphaFoldDB" id="A0A7K8B4F2"/>
<dbReference type="Proteomes" id="UP000517678">
    <property type="component" value="Unassembled WGS sequence"/>
</dbReference>
<feature type="compositionally biased region" description="Basic and acidic residues" evidence="1">
    <location>
        <begin position="594"/>
        <end position="627"/>
    </location>
</feature>
<dbReference type="CDD" id="cd22255">
    <property type="entry name" value="PBD_PPP1R3A"/>
    <property type="match status" value="1"/>
</dbReference>
<keyword evidence="2" id="KW-0472">Membrane</keyword>
<keyword evidence="2" id="KW-0812">Transmembrane</keyword>
<dbReference type="GO" id="GO:0005979">
    <property type="term" value="P:regulation of glycogen biosynthetic process"/>
    <property type="evidence" value="ECO:0007669"/>
    <property type="project" value="TreeGrafter"/>
</dbReference>
<organism evidence="4 5">
    <name type="scientific">Cnemophilus loriae</name>
    <name type="common">Loria's bird-of-paradise</name>
    <dbReference type="NCBI Taxonomy" id="254448"/>
    <lineage>
        <taxon>Eukaryota</taxon>
        <taxon>Metazoa</taxon>
        <taxon>Chordata</taxon>
        <taxon>Craniata</taxon>
        <taxon>Vertebrata</taxon>
        <taxon>Euteleostomi</taxon>
        <taxon>Archelosauria</taxon>
        <taxon>Archosauria</taxon>
        <taxon>Dinosauria</taxon>
        <taxon>Saurischia</taxon>
        <taxon>Theropoda</taxon>
        <taxon>Coelurosauria</taxon>
        <taxon>Aves</taxon>
        <taxon>Neognathae</taxon>
        <taxon>Neoaves</taxon>
        <taxon>Telluraves</taxon>
        <taxon>Australaves</taxon>
        <taxon>Passeriformes</taxon>
        <taxon>Corvoidea</taxon>
        <taxon>Corvidae</taxon>
        <taxon>Cnemophilus</taxon>
    </lineage>
</organism>
<evidence type="ECO:0000313" key="5">
    <source>
        <dbReference type="Proteomes" id="UP000517678"/>
    </source>
</evidence>
<evidence type="ECO:0000256" key="1">
    <source>
        <dbReference type="SAM" id="MobiDB-lite"/>
    </source>
</evidence>
<dbReference type="Gene3D" id="2.60.40.2440">
    <property type="entry name" value="Carbohydrate binding type-21 domain"/>
    <property type="match status" value="1"/>
</dbReference>
<accession>A0A7K8B4F2</accession>
<feature type="region of interest" description="Disordered" evidence="1">
    <location>
        <begin position="1012"/>
        <end position="1031"/>
    </location>
</feature>
<dbReference type="PANTHER" id="PTHR12307">
    <property type="entry name" value="PROTEIN PHOSPHATASE 1 REGULATORY SUBUNIT"/>
    <property type="match status" value="1"/>
</dbReference>